<name>A0A0E9REN2_ANGAN</name>
<dbReference type="AlphaFoldDB" id="A0A0E9REN2"/>
<accession>A0A0E9REN2</accession>
<reference evidence="1" key="2">
    <citation type="journal article" date="2015" name="Fish Shellfish Immunol.">
        <title>Early steps in the European eel (Anguilla anguilla)-Vibrio vulnificus interaction in the gills: Role of the RtxA13 toxin.</title>
        <authorList>
            <person name="Callol A."/>
            <person name="Pajuelo D."/>
            <person name="Ebbesson L."/>
            <person name="Teles M."/>
            <person name="MacKenzie S."/>
            <person name="Amaro C."/>
        </authorList>
    </citation>
    <scope>NUCLEOTIDE SEQUENCE</scope>
</reference>
<evidence type="ECO:0000313" key="1">
    <source>
        <dbReference type="EMBL" id="JAH27554.1"/>
    </source>
</evidence>
<protein>
    <submittedName>
        <fullName evidence="1">Uncharacterized protein</fullName>
    </submittedName>
</protein>
<dbReference type="EMBL" id="GBXM01081023">
    <property type="protein sequence ID" value="JAH27554.1"/>
    <property type="molecule type" value="Transcribed_RNA"/>
</dbReference>
<reference evidence="1" key="1">
    <citation type="submission" date="2014-11" db="EMBL/GenBank/DDBJ databases">
        <authorList>
            <person name="Amaro Gonzalez C."/>
        </authorList>
    </citation>
    <scope>NUCLEOTIDE SEQUENCE</scope>
</reference>
<sequence length="33" mass="3868">MHRPVTTVLTMCNQLENTFYEVADITRLDKTNL</sequence>
<proteinExistence type="predicted"/>
<organism evidence="1">
    <name type="scientific">Anguilla anguilla</name>
    <name type="common">European freshwater eel</name>
    <name type="synonym">Muraena anguilla</name>
    <dbReference type="NCBI Taxonomy" id="7936"/>
    <lineage>
        <taxon>Eukaryota</taxon>
        <taxon>Metazoa</taxon>
        <taxon>Chordata</taxon>
        <taxon>Craniata</taxon>
        <taxon>Vertebrata</taxon>
        <taxon>Euteleostomi</taxon>
        <taxon>Actinopterygii</taxon>
        <taxon>Neopterygii</taxon>
        <taxon>Teleostei</taxon>
        <taxon>Anguilliformes</taxon>
        <taxon>Anguillidae</taxon>
        <taxon>Anguilla</taxon>
    </lineage>
</organism>